<gene>
    <name evidence="1" type="ORF">RPERSI_LOCUS21483</name>
</gene>
<feature type="non-terminal residue" evidence="1">
    <location>
        <position position="1"/>
    </location>
</feature>
<comment type="caution">
    <text evidence="1">The sequence shown here is derived from an EMBL/GenBank/DDBJ whole genome shotgun (WGS) entry which is preliminary data.</text>
</comment>
<accession>A0ACA9RQ36</accession>
<reference evidence="1" key="1">
    <citation type="submission" date="2021-06" db="EMBL/GenBank/DDBJ databases">
        <authorList>
            <person name="Kallberg Y."/>
            <person name="Tangrot J."/>
            <person name="Rosling A."/>
        </authorList>
    </citation>
    <scope>NUCLEOTIDE SEQUENCE</scope>
    <source>
        <strain evidence="1">MA461A</strain>
    </source>
</reference>
<organism evidence="1 2">
    <name type="scientific">Racocetra persica</name>
    <dbReference type="NCBI Taxonomy" id="160502"/>
    <lineage>
        <taxon>Eukaryota</taxon>
        <taxon>Fungi</taxon>
        <taxon>Fungi incertae sedis</taxon>
        <taxon>Mucoromycota</taxon>
        <taxon>Glomeromycotina</taxon>
        <taxon>Glomeromycetes</taxon>
        <taxon>Diversisporales</taxon>
        <taxon>Gigasporaceae</taxon>
        <taxon>Racocetra</taxon>
    </lineage>
</organism>
<name>A0ACA9RQ36_9GLOM</name>
<feature type="non-terminal residue" evidence="1">
    <location>
        <position position="93"/>
    </location>
</feature>
<evidence type="ECO:0000313" key="1">
    <source>
        <dbReference type="EMBL" id="CAG8803254.1"/>
    </source>
</evidence>
<keyword evidence="2" id="KW-1185">Reference proteome</keyword>
<protein>
    <submittedName>
        <fullName evidence="1">28273_t:CDS:1</fullName>
    </submittedName>
</protein>
<sequence>RDVDDLVHRPLPTSQESYYYSQHNHQSDALYYNHGHRPFQQYGSSPYQEQSYQKENKSLSPVPPGHGTNTNSITSKAHHDSILIDYCLESNNN</sequence>
<evidence type="ECO:0000313" key="2">
    <source>
        <dbReference type="Proteomes" id="UP000789920"/>
    </source>
</evidence>
<dbReference type="Proteomes" id="UP000789920">
    <property type="component" value="Unassembled WGS sequence"/>
</dbReference>
<proteinExistence type="predicted"/>
<dbReference type="EMBL" id="CAJVQC010063002">
    <property type="protein sequence ID" value="CAG8803254.1"/>
    <property type="molecule type" value="Genomic_DNA"/>
</dbReference>